<gene>
    <name evidence="2" type="ORF">CHU32_15900</name>
    <name evidence="1" type="ORF">CHU33_11865</name>
</gene>
<evidence type="ECO:0000313" key="4">
    <source>
        <dbReference type="Proteomes" id="UP000247005"/>
    </source>
</evidence>
<evidence type="ECO:0000313" key="2">
    <source>
        <dbReference type="EMBL" id="POP47478.1"/>
    </source>
</evidence>
<proteinExistence type="predicted"/>
<reference evidence="3 4" key="1">
    <citation type="submission" date="2018-01" db="EMBL/GenBank/DDBJ databases">
        <title>Superficieibacter electus gen. nov., sp. nov., an extended-spectrum beta-lactamase possessing member of the Enterobacteriaceae family, isolated from intensive care unit surfaces.</title>
        <authorList>
            <person name="Potter R.F."/>
            <person name="D'Souza A.W."/>
        </authorList>
    </citation>
    <scope>NUCLEOTIDE SEQUENCE [LARGE SCALE GENOMIC DNA]</scope>
    <source>
        <strain evidence="2 4">BP-1</strain>
        <strain evidence="1 3">BP-2</strain>
    </source>
</reference>
<comment type="caution">
    <text evidence="2">The sequence shown here is derived from an EMBL/GenBank/DDBJ whole genome shotgun (WGS) entry which is preliminary data.</text>
</comment>
<organism evidence="2 4">
    <name type="scientific">Superficieibacter electus</name>
    <dbReference type="NCBI Taxonomy" id="2022662"/>
    <lineage>
        <taxon>Bacteria</taxon>
        <taxon>Pseudomonadati</taxon>
        <taxon>Pseudomonadota</taxon>
        <taxon>Gammaproteobacteria</taxon>
        <taxon>Enterobacterales</taxon>
        <taxon>Enterobacteriaceae</taxon>
        <taxon>Superficieibacter</taxon>
    </lineage>
</organism>
<evidence type="ECO:0008006" key="5">
    <source>
        <dbReference type="Google" id="ProtNLM"/>
    </source>
</evidence>
<protein>
    <recommendedName>
        <fullName evidence="5">CMP-N-acetylneuraminate-beta-galactosamide-alpha-2, 3-sialyltransferase</fullName>
    </recommendedName>
</protein>
<sequence>METVEHFFIVCSPLQLRIVSQIKAQYANARFHVIYLKTRVELKPYIYEVIDRDFDSGLVANMDYGFINMLKIRQFLKHKNIGYVYMANISHLSVQYILKMLPKDVIIRTFDDGILSINSAGYLDRQIKLRKGMSRKLTRLWLGKSYDIRGIAERSELHYSIVKNENKNMNVKCDVVYIDILADKSVVTDSEKNTPGRNGEINVFVGSKFKDILFQKNDDNLAALVNKIKSIVTPTRSFLYLRHPREKSNQLFGMKEMVINSISEDYIYQLSSTYQRVNVYGFASTCQLNVMKLDNVHLTLLKTSLIRPDIRDSFVLFSDSDKVTIYDLDTADTTVDRVPALSLS</sequence>
<dbReference type="EMBL" id="PQGE01000009">
    <property type="protein sequence ID" value="POP44633.1"/>
    <property type="molecule type" value="Genomic_DNA"/>
</dbReference>
<evidence type="ECO:0000313" key="3">
    <source>
        <dbReference type="Proteomes" id="UP000237073"/>
    </source>
</evidence>
<dbReference type="Proteomes" id="UP000237073">
    <property type="component" value="Unassembled WGS sequence"/>
</dbReference>
<keyword evidence="3" id="KW-1185">Reference proteome</keyword>
<dbReference type="OrthoDB" id="6630227at2"/>
<name>A0A2P5GMZ0_9ENTR</name>
<evidence type="ECO:0000313" key="1">
    <source>
        <dbReference type="EMBL" id="POP44633.1"/>
    </source>
</evidence>
<dbReference type="Proteomes" id="UP000247005">
    <property type="component" value="Unassembled WGS sequence"/>
</dbReference>
<dbReference type="Pfam" id="PF07922">
    <property type="entry name" value="Glyco_transf_52"/>
    <property type="match status" value="1"/>
</dbReference>
<dbReference type="RefSeq" id="WP_103676290.1">
    <property type="nucleotide sequence ID" value="NZ_PQGD01000012.1"/>
</dbReference>
<dbReference type="EMBL" id="PQGD01000012">
    <property type="protein sequence ID" value="POP47478.1"/>
    <property type="molecule type" value="Genomic_DNA"/>
</dbReference>
<dbReference type="AlphaFoldDB" id="A0A2P5GMZ0"/>
<accession>A0A2P5GMZ0</accession>
<dbReference type="InterPro" id="IPR012477">
    <property type="entry name" value="Glyco_transf_52"/>
</dbReference>